<accession>A0ACD5BJL8</accession>
<evidence type="ECO:0000313" key="1">
    <source>
        <dbReference type="EMBL" id="WYW19442.1"/>
    </source>
</evidence>
<name>A0ACD5BJL8_9PSEU</name>
<protein>
    <submittedName>
        <fullName evidence="1">Type I-E CRISPR-associated protein Cas6/Cse3/CasE</fullName>
    </submittedName>
</protein>
<keyword evidence="2" id="KW-1185">Reference proteome</keyword>
<dbReference type="EMBL" id="CP150484">
    <property type="protein sequence ID" value="WYW19442.1"/>
    <property type="molecule type" value="Genomic_DNA"/>
</dbReference>
<gene>
    <name evidence="1" type="primary">cas6e</name>
    <name evidence="1" type="ORF">LCL61_28250</name>
</gene>
<reference evidence="1" key="1">
    <citation type="submission" date="2023-10" db="EMBL/GenBank/DDBJ databases">
        <title>Whole genome sequencing of actinobacterial strain Amycolatopsis sp. (BCA-696) identifies the underlying plant growth-promoting genes.</title>
        <authorList>
            <person name="Gandham P."/>
            <person name="Vadla N."/>
            <person name="Saji A."/>
            <person name="Srinivas V."/>
            <person name="Ruperao P."/>
            <person name="Selvanayagam S."/>
            <person name="Saxena R.K."/>
            <person name="Rathore A."/>
            <person name="Gopalakrishnan S."/>
            <person name="Thakur V."/>
        </authorList>
    </citation>
    <scope>NUCLEOTIDE SEQUENCE</scope>
    <source>
        <strain evidence="1">BCA-696</strain>
    </source>
</reference>
<proteinExistence type="predicted"/>
<dbReference type="Proteomes" id="UP001456344">
    <property type="component" value="Chromosome"/>
</dbReference>
<organism evidence="1 2">
    <name type="scientific">Amycolatopsis coloradensis</name>
    <dbReference type="NCBI Taxonomy" id="76021"/>
    <lineage>
        <taxon>Bacteria</taxon>
        <taxon>Bacillati</taxon>
        <taxon>Actinomycetota</taxon>
        <taxon>Actinomycetes</taxon>
        <taxon>Pseudonocardiales</taxon>
        <taxon>Pseudonocardiaceae</taxon>
        <taxon>Amycolatopsis</taxon>
    </lineage>
</organism>
<evidence type="ECO:0000313" key="2">
    <source>
        <dbReference type="Proteomes" id="UP001456344"/>
    </source>
</evidence>
<sequence length="223" mass="24620">MFLTKMQINPRRRGAQQLLSSPQAMHAAVLAGFPDARPTEDGRILWRLDTYATHRVLLFIASPDKPDLTHLVEQAGWPTTQAWQTAAYDGLLGSLRAGQRWQFRLTANPVRSGRREEWTETKPLGHVTVEQQQQWLLDRAERLGFRIAPSTTGAGEPDLAVVDRSVRRFGRGGASVTISMATFDGHLDIEDVDAMRRSLTFGIGRAKAYGCGLLTLSRPGGAG</sequence>